<dbReference type="InterPro" id="IPR001387">
    <property type="entry name" value="Cro/C1-type_HTH"/>
</dbReference>
<name>A0A3T0TUN0_9BACT</name>
<dbReference type="OrthoDB" id="400640at2"/>
<dbReference type="CDD" id="cd00093">
    <property type="entry name" value="HTH_XRE"/>
    <property type="match status" value="1"/>
</dbReference>
<protein>
    <submittedName>
        <fullName evidence="2">XRE family transcriptional regulator</fullName>
    </submittedName>
</protein>
<evidence type="ECO:0000313" key="3">
    <source>
        <dbReference type="Proteomes" id="UP000256585"/>
    </source>
</evidence>
<dbReference type="Gene3D" id="1.10.260.40">
    <property type="entry name" value="lambda repressor-like DNA-binding domains"/>
    <property type="match status" value="1"/>
</dbReference>
<dbReference type="Proteomes" id="UP000256585">
    <property type="component" value="Chromosome"/>
</dbReference>
<dbReference type="SUPFAM" id="SSF47413">
    <property type="entry name" value="lambda repressor-like DNA-binding domains"/>
    <property type="match status" value="1"/>
</dbReference>
<dbReference type="Pfam" id="PF13443">
    <property type="entry name" value="HTH_26"/>
    <property type="match status" value="1"/>
</dbReference>
<reference evidence="2" key="1">
    <citation type="submission" date="2019-03" db="EMBL/GenBank/DDBJ databases">
        <title>Draft Sequence and Annotation of the Mycoplasma phocicerebrale Strain 1049T Genome.</title>
        <authorList>
            <person name="Frasca S.Jr."/>
            <person name="Kutish G.F."/>
            <person name="Castellanos Gell J."/>
            <person name="Michaels D.L."/>
            <person name="Brown D.R."/>
        </authorList>
    </citation>
    <scope>NUCLEOTIDE SEQUENCE</scope>
    <source>
        <strain evidence="2">1049</strain>
    </source>
</reference>
<keyword evidence="3" id="KW-1185">Reference proteome</keyword>
<accession>A0A3T0TUN0</accession>
<dbReference type="SMART" id="SM00530">
    <property type="entry name" value="HTH_XRE"/>
    <property type="match status" value="1"/>
</dbReference>
<gene>
    <name evidence="2" type="ORF">DMC14_003140</name>
</gene>
<feature type="domain" description="HTH cro/C1-type" evidence="1">
    <location>
        <begin position="25"/>
        <end position="81"/>
    </location>
</feature>
<dbReference type="InterPro" id="IPR010982">
    <property type="entry name" value="Lambda_DNA-bd_dom_sf"/>
</dbReference>
<sequence>MDNTKQHICDLKHIELHGSNFGEEINYYLNKYSMSQKELSQRLGISTQYVYIIINSKENVNLSLSIIEGLENVFNLELGTLSEVYSIYANEEKSNDKNIEKLLSQYGEEFLIQNPNLPLASNLKLLKEMPISKKLMTMNRFYGVSDLKYYQDYLKENAIADEEVYQNPNSKVWIRFCELSIPESINNKNLGVFRKTSFNLVFRKTIKTICQDNLNFEEKIKELKDYLLTKGMILITMPFIENSNIESIAFQKGARRLIFVSDIFECEAFIFRSILHEITHCFFIKSNENQIDEIYSKAYREFKSKTKIKYKGLDDAIIAHENCSIIKHIEYKGEVCDITRQVLKKYPKVSFKNK</sequence>
<dbReference type="AlphaFoldDB" id="A0A3T0TUN0"/>
<dbReference type="KEGG" id="mphc:DMC14_003140"/>
<dbReference type="PROSITE" id="PS50943">
    <property type="entry name" value="HTH_CROC1"/>
    <property type="match status" value="1"/>
</dbReference>
<dbReference type="GO" id="GO:0003677">
    <property type="term" value="F:DNA binding"/>
    <property type="evidence" value="ECO:0007669"/>
    <property type="project" value="InterPro"/>
</dbReference>
<dbReference type="EMBL" id="CP033058">
    <property type="protein sequence ID" value="AZZ65758.1"/>
    <property type="molecule type" value="Genomic_DNA"/>
</dbReference>
<proteinExistence type="predicted"/>
<evidence type="ECO:0000313" key="2">
    <source>
        <dbReference type="EMBL" id="AZZ65758.1"/>
    </source>
</evidence>
<dbReference type="RefSeq" id="WP_116171420.1">
    <property type="nucleotide sequence ID" value="NZ_CP033058.2"/>
</dbReference>
<evidence type="ECO:0000259" key="1">
    <source>
        <dbReference type="PROSITE" id="PS50943"/>
    </source>
</evidence>
<organism evidence="2 3">
    <name type="scientific">Metamycoplasma phocicerebrale</name>
    <dbReference type="NCBI Taxonomy" id="142649"/>
    <lineage>
        <taxon>Bacteria</taxon>
        <taxon>Bacillati</taxon>
        <taxon>Mycoplasmatota</taxon>
        <taxon>Mycoplasmoidales</taxon>
        <taxon>Metamycoplasmataceae</taxon>
        <taxon>Metamycoplasma</taxon>
    </lineage>
</organism>